<dbReference type="Gene3D" id="3.40.570.10">
    <property type="entry name" value="Extracellular Endonuclease, subunit A"/>
    <property type="match status" value="1"/>
</dbReference>
<evidence type="ECO:0000313" key="2">
    <source>
        <dbReference type="EMBL" id="QXL86069.1"/>
    </source>
</evidence>
<evidence type="ECO:0000313" key="3">
    <source>
        <dbReference type="Proteomes" id="UP000693972"/>
    </source>
</evidence>
<dbReference type="EMBL" id="CP078073">
    <property type="protein sequence ID" value="QXL86069.1"/>
    <property type="molecule type" value="Genomic_DNA"/>
</dbReference>
<organism evidence="2">
    <name type="scientific">Gymnodinialimonas phycosphaerae</name>
    <dbReference type="NCBI Taxonomy" id="2841589"/>
    <lineage>
        <taxon>Bacteria</taxon>
        <taxon>Pseudomonadati</taxon>
        <taxon>Pseudomonadota</taxon>
        <taxon>Alphaproteobacteria</taxon>
        <taxon>Rhodobacterales</taxon>
        <taxon>Paracoccaceae</taxon>
        <taxon>Gymnodinialimonas</taxon>
    </lineage>
</organism>
<dbReference type="GO" id="GO:0046872">
    <property type="term" value="F:metal ion binding"/>
    <property type="evidence" value="ECO:0007669"/>
    <property type="project" value="InterPro"/>
</dbReference>
<dbReference type="InterPro" id="IPR044925">
    <property type="entry name" value="His-Me_finger_sf"/>
</dbReference>
<dbReference type="GO" id="GO:0003676">
    <property type="term" value="F:nucleic acid binding"/>
    <property type="evidence" value="ECO:0007669"/>
    <property type="project" value="InterPro"/>
</dbReference>
<dbReference type="SUPFAM" id="SSF54060">
    <property type="entry name" value="His-Me finger endonucleases"/>
    <property type="match status" value="1"/>
</dbReference>
<dbReference type="EMBL" id="JAIMBW010000001">
    <property type="protein sequence ID" value="MBY4893339.1"/>
    <property type="molecule type" value="Genomic_DNA"/>
</dbReference>
<accession>A0A975TQS3</accession>
<dbReference type="GO" id="GO:0004519">
    <property type="term" value="F:endonuclease activity"/>
    <property type="evidence" value="ECO:0007669"/>
    <property type="project" value="UniProtKB-KW"/>
</dbReference>
<keyword evidence="2" id="KW-0255">Endonuclease</keyword>
<dbReference type="RefSeq" id="WP_427854425.1">
    <property type="nucleotide sequence ID" value="NZ_JAIMBW010000001.1"/>
</dbReference>
<keyword evidence="3" id="KW-1185">Reference proteome</keyword>
<sequence length="146" mass="16199">MNKHRRLAQIPAANVDANPARVRSAPGRDYTRRGLNRFTSDIDREGWFTAPRILAQHQLPNRFFTRDRTAFDKGHFVLCNAAGWGDTCAEVQAANGDTFHVTNCSPQGDGFQPLQSGRAVGQVGEPRFDRSHSRASACFRRSGPCV</sequence>
<dbReference type="Proteomes" id="UP000693972">
    <property type="component" value="Unassembled WGS sequence"/>
</dbReference>
<dbReference type="AlphaFoldDB" id="A0A975TQS3"/>
<dbReference type="InterPro" id="IPR001604">
    <property type="entry name" value="Endo_G_ENPP1-like_dom"/>
</dbReference>
<dbReference type="InterPro" id="IPR044929">
    <property type="entry name" value="DNA/RNA_non-sp_Endonuclease_sf"/>
</dbReference>
<keyword evidence="2" id="KW-0378">Hydrolase</keyword>
<proteinExistence type="predicted"/>
<name>A0A975TQS3_9RHOB</name>
<gene>
    <name evidence="2" type="ORF">KUL25_11245</name>
</gene>
<evidence type="ECO:0000259" key="1">
    <source>
        <dbReference type="Pfam" id="PF01223"/>
    </source>
</evidence>
<feature type="domain" description="DNA/RNA non-specific endonuclease/pyrophosphatase/phosphodiesterase" evidence="1">
    <location>
        <begin position="43"/>
        <end position="111"/>
    </location>
</feature>
<dbReference type="Pfam" id="PF01223">
    <property type="entry name" value="Endonuclease_NS"/>
    <property type="match status" value="1"/>
</dbReference>
<reference evidence="2 3" key="1">
    <citation type="submission" date="2021-07" db="EMBL/GenBank/DDBJ databases">
        <title>Karlodiniumbacter phycospheric gen. nov., sp. nov., a phycosphere bacterium isolated from karlodinium veneficum.</title>
        <authorList>
            <person name="Peng Y."/>
            <person name="Jiang L."/>
            <person name="Lee J."/>
        </authorList>
    </citation>
    <scope>NUCLEOTIDE SEQUENCE</scope>
    <source>
        <strain evidence="2 3">N5</strain>
    </source>
</reference>
<keyword evidence="2" id="KW-0540">Nuclease</keyword>
<dbReference type="GO" id="GO:0016787">
    <property type="term" value="F:hydrolase activity"/>
    <property type="evidence" value="ECO:0007669"/>
    <property type="project" value="InterPro"/>
</dbReference>
<protein>
    <submittedName>
        <fullName evidence="2">DNA/RNA non-specific endonuclease</fullName>
    </submittedName>
</protein>